<dbReference type="AlphaFoldDB" id="A0A174AAA5"/>
<reference evidence="1 2" key="1">
    <citation type="submission" date="2015-09" db="EMBL/GenBank/DDBJ databases">
        <authorList>
            <consortium name="Pathogen Informatics"/>
        </authorList>
    </citation>
    <scope>NUCLEOTIDE SEQUENCE [LARGE SCALE GENOMIC DNA]</scope>
    <source>
        <strain evidence="1 2">2789STDY5608824</strain>
    </source>
</reference>
<protein>
    <submittedName>
        <fullName evidence="1">Uncharacterized protein</fullName>
    </submittedName>
</protein>
<evidence type="ECO:0000313" key="2">
    <source>
        <dbReference type="Proteomes" id="UP000095647"/>
    </source>
</evidence>
<evidence type="ECO:0000313" key="1">
    <source>
        <dbReference type="EMBL" id="CUN85153.1"/>
    </source>
</evidence>
<gene>
    <name evidence="1" type="ORF">ERS852382_01502</name>
</gene>
<dbReference type="EMBL" id="CYYI01000005">
    <property type="protein sequence ID" value="CUN85153.1"/>
    <property type="molecule type" value="Genomic_DNA"/>
</dbReference>
<name>A0A174AAA5_BIFAD</name>
<organism evidence="1 2">
    <name type="scientific">Bifidobacterium adolescentis</name>
    <dbReference type="NCBI Taxonomy" id="1680"/>
    <lineage>
        <taxon>Bacteria</taxon>
        <taxon>Bacillati</taxon>
        <taxon>Actinomycetota</taxon>
        <taxon>Actinomycetes</taxon>
        <taxon>Bifidobacteriales</taxon>
        <taxon>Bifidobacteriaceae</taxon>
        <taxon>Bifidobacterium</taxon>
    </lineage>
</organism>
<dbReference type="RefSeq" id="WP_055680526.1">
    <property type="nucleotide sequence ID" value="NZ_CYYI01000005.1"/>
</dbReference>
<dbReference type="Proteomes" id="UP000095647">
    <property type="component" value="Unassembled WGS sequence"/>
</dbReference>
<proteinExistence type="predicted"/>
<accession>A0A174AAA5</accession>
<sequence>MKPQIRISLAVEDHDRPQPGDVEIGQSIINPDGPSMIWHDISKADWPLLAAKLEQIALLLRSKARS</sequence>